<dbReference type="Pfam" id="PF16344">
    <property type="entry name" value="FecR_C"/>
    <property type="match status" value="1"/>
</dbReference>
<evidence type="ECO:0000259" key="3">
    <source>
        <dbReference type="Pfam" id="PF16344"/>
    </source>
</evidence>
<name>A0A7C9BF53_9BACT</name>
<evidence type="ECO:0000259" key="2">
    <source>
        <dbReference type="Pfam" id="PF04773"/>
    </source>
</evidence>
<comment type="caution">
    <text evidence="4">The sequence shown here is derived from an EMBL/GenBank/DDBJ whole genome shotgun (WGS) entry which is preliminary data.</text>
</comment>
<feature type="domain" description="FecR protein" evidence="2">
    <location>
        <begin position="154"/>
        <end position="252"/>
    </location>
</feature>
<dbReference type="Proteomes" id="UP000479293">
    <property type="component" value="Unassembled WGS sequence"/>
</dbReference>
<keyword evidence="5" id="KW-1185">Reference proteome</keyword>
<evidence type="ECO:0000313" key="5">
    <source>
        <dbReference type="Proteomes" id="UP000479293"/>
    </source>
</evidence>
<dbReference type="PANTHER" id="PTHR30273:SF2">
    <property type="entry name" value="PROTEIN FECR"/>
    <property type="match status" value="1"/>
</dbReference>
<keyword evidence="1" id="KW-0472">Membrane</keyword>
<feature type="transmembrane region" description="Helical" evidence="1">
    <location>
        <begin position="121"/>
        <end position="143"/>
    </location>
</feature>
<evidence type="ECO:0000313" key="4">
    <source>
        <dbReference type="EMBL" id="MPR33043.1"/>
    </source>
</evidence>
<dbReference type="InterPro" id="IPR012373">
    <property type="entry name" value="Ferrdict_sens_TM"/>
</dbReference>
<dbReference type="GO" id="GO:0016989">
    <property type="term" value="F:sigma factor antagonist activity"/>
    <property type="evidence" value="ECO:0007669"/>
    <property type="project" value="TreeGrafter"/>
</dbReference>
<dbReference type="InterPro" id="IPR006860">
    <property type="entry name" value="FecR"/>
</dbReference>
<gene>
    <name evidence="4" type="ORF">GBK04_06640</name>
</gene>
<dbReference type="Gene3D" id="2.60.120.1440">
    <property type="match status" value="1"/>
</dbReference>
<dbReference type="EMBL" id="WHLY01000002">
    <property type="protein sequence ID" value="MPR33043.1"/>
    <property type="molecule type" value="Genomic_DNA"/>
</dbReference>
<protein>
    <submittedName>
        <fullName evidence="4">DUF4974 domain-containing protein</fullName>
    </submittedName>
</protein>
<dbReference type="Pfam" id="PF04773">
    <property type="entry name" value="FecR"/>
    <property type="match status" value="1"/>
</dbReference>
<dbReference type="PIRSF" id="PIRSF018266">
    <property type="entry name" value="FecR"/>
    <property type="match status" value="1"/>
</dbReference>
<keyword evidence="1" id="KW-0812">Transmembrane</keyword>
<accession>A0A7C9BF53</accession>
<dbReference type="InterPro" id="IPR032508">
    <property type="entry name" value="FecR_C"/>
</dbReference>
<dbReference type="Gene3D" id="3.55.50.30">
    <property type="match status" value="1"/>
</dbReference>
<dbReference type="AlphaFoldDB" id="A0A7C9BF53"/>
<organism evidence="4 5">
    <name type="scientific">Salmonirosea aquatica</name>
    <dbReference type="NCBI Taxonomy" id="2654236"/>
    <lineage>
        <taxon>Bacteria</taxon>
        <taxon>Pseudomonadati</taxon>
        <taxon>Bacteroidota</taxon>
        <taxon>Cytophagia</taxon>
        <taxon>Cytophagales</taxon>
        <taxon>Spirosomataceae</taxon>
        <taxon>Salmonirosea</taxon>
    </lineage>
</organism>
<sequence>MGRTSARYRAATRLSAFTLSMSYDRYTLSDFVLDDYFQAYVLCTDSEAVAFWTHWRARNPHREQEVQEAAELIRLLNGPKNRLPLPDQGAELRRLVEQMDAEGAAVHDLKVPHPFAGRARWLGSSLAAAVVALLFLAGAGWVLTRLYAEADQVVIKTAYGQKRLLRLPDGSEVMLNANTTLRYSPDWPINGDREVALDGEAYFRVSKRRVAGRPVKFTVRVGDLGIEVVGTEFNVQHWAKRTQVVLETGKVRLRATASHQPLLDLTPGEAATYSPQDHALNRQRVDIRRFNAWRENRLVFDNTPLSEVAETIRNTYGKTVTFADTDLMSRRLTGTIPDDDLSRLTQALATAFDLRITVRDDAILIQSR</sequence>
<feature type="domain" description="Protein FecR C-terminal" evidence="3">
    <location>
        <begin position="297"/>
        <end position="365"/>
    </location>
</feature>
<reference evidence="4 5" key="1">
    <citation type="submission" date="2019-10" db="EMBL/GenBank/DDBJ databases">
        <title>Draft Genome Sequence of Cytophagaceae sp. SJW1-29.</title>
        <authorList>
            <person name="Choi A."/>
        </authorList>
    </citation>
    <scope>NUCLEOTIDE SEQUENCE [LARGE SCALE GENOMIC DNA]</scope>
    <source>
        <strain evidence="4 5">SJW1-29</strain>
    </source>
</reference>
<keyword evidence="1" id="KW-1133">Transmembrane helix</keyword>
<evidence type="ECO:0000256" key="1">
    <source>
        <dbReference type="SAM" id="Phobius"/>
    </source>
</evidence>
<dbReference type="PANTHER" id="PTHR30273">
    <property type="entry name" value="PERIPLASMIC SIGNAL SENSOR AND SIGMA FACTOR ACTIVATOR FECR-RELATED"/>
    <property type="match status" value="1"/>
</dbReference>
<proteinExistence type="predicted"/>